<proteinExistence type="predicted"/>
<sequence>MIWPGIFHASTNGRQQDKKGSRHRRSAAIFFSVYAFFFHVRPWPNACPSLALAWLYKSTYLKRGRRHRRQGSALCVCVFAFFPLGYAATVQHRTGNLFSPCSPKNLWHTLATGHNIVLVYAQKRRDKKANHKETKATKSGKKVRHWYGA</sequence>
<evidence type="ECO:0000313" key="4">
    <source>
        <dbReference type="Proteomes" id="UP000202511"/>
    </source>
</evidence>
<organism evidence="3 4">
    <name type="scientific">Pandoravirus inopinatum</name>
    <dbReference type="NCBI Taxonomy" id="1605721"/>
    <lineage>
        <taxon>Viruses</taxon>
        <taxon>Pandoravirus</taxon>
    </lineage>
</organism>
<evidence type="ECO:0000313" key="3">
    <source>
        <dbReference type="EMBL" id="AJF97097.1"/>
    </source>
</evidence>
<dbReference type="KEGG" id="vg:23462014"/>
<keyword evidence="2" id="KW-0812">Transmembrane</keyword>
<dbReference type="EMBL" id="KP136319">
    <property type="protein sequence ID" value="AJF97097.1"/>
    <property type="molecule type" value="Genomic_DNA"/>
</dbReference>
<evidence type="ECO:0000256" key="1">
    <source>
        <dbReference type="SAM" id="MobiDB-lite"/>
    </source>
</evidence>
<name>A0A0B5JBY9_9VIRU</name>
<feature type="transmembrane region" description="Helical" evidence="2">
    <location>
        <begin position="105"/>
        <end position="121"/>
    </location>
</feature>
<reference evidence="3 4" key="1">
    <citation type="journal article" date="2015" name="Parasitol. Res.">
        <title>Viruses in close associations with free-living amoebae.</title>
        <authorList>
            <person name="Scheid P."/>
        </authorList>
    </citation>
    <scope>NUCLEOTIDE SEQUENCE [LARGE SCALE GENOMIC DNA]</scope>
    <source>
        <strain evidence="3">KlaHel</strain>
    </source>
</reference>
<feature type="region of interest" description="Disordered" evidence="1">
    <location>
        <begin position="127"/>
        <end position="149"/>
    </location>
</feature>
<dbReference type="GeneID" id="23462014"/>
<keyword evidence="2" id="KW-0472">Membrane</keyword>
<evidence type="ECO:0000256" key="2">
    <source>
        <dbReference type="SAM" id="Phobius"/>
    </source>
</evidence>
<keyword evidence="2" id="KW-1133">Transmembrane helix</keyword>
<feature type="transmembrane region" description="Helical" evidence="2">
    <location>
        <begin position="71"/>
        <end position="90"/>
    </location>
</feature>
<dbReference type="Proteomes" id="UP000202511">
    <property type="component" value="Segment"/>
</dbReference>
<dbReference type="RefSeq" id="YP_009119332.1">
    <property type="nucleotide sequence ID" value="NC_026440.1"/>
</dbReference>
<protein>
    <submittedName>
        <fullName evidence="3">Uncharacterized protein</fullName>
    </submittedName>
</protein>
<feature type="compositionally biased region" description="Basic residues" evidence="1">
    <location>
        <begin position="138"/>
        <end position="149"/>
    </location>
</feature>
<accession>A0A0B5JBY9</accession>